<keyword evidence="2" id="KW-1185">Reference proteome</keyword>
<organism evidence="1 2">
    <name type="scientific">Gracilibacillus pellucidus</name>
    <dbReference type="NCBI Taxonomy" id="3095368"/>
    <lineage>
        <taxon>Bacteria</taxon>
        <taxon>Bacillati</taxon>
        <taxon>Bacillota</taxon>
        <taxon>Bacilli</taxon>
        <taxon>Bacillales</taxon>
        <taxon>Bacillaceae</taxon>
        <taxon>Gracilibacillus</taxon>
    </lineage>
</organism>
<keyword evidence="1" id="KW-0378">Hydrolase</keyword>
<comment type="caution">
    <text evidence="1">The sequence shown here is derived from an EMBL/GenBank/DDBJ whole genome shotgun (WGS) entry which is preliminary data.</text>
</comment>
<dbReference type="EMBL" id="JAWZSR010000004">
    <property type="protein sequence ID" value="MDX8045966.1"/>
    <property type="molecule type" value="Genomic_DNA"/>
</dbReference>
<accession>A0ACC6M4R4</accession>
<keyword evidence="1" id="KW-0067">ATP-binding</keyword>
<gene>
    <name evidence="1" type="ORF">SH601_08160</name>
</gene>
<dbReference type="EC" id="3.6.4.-" evidence="1"/>
<keyword evidence="1" id="KW-0547">Nucleotide-binding</keyword>
<sequence length="437" mass="50003">MKKHLFKQYALNDWMNDVIGQLGFYEPTAIQAKVVPEALKGKDIIGQSETGSGKTHAFLIPLLNKIDSTQSETQVVLTAPTRELAIQIYDEVKKIMQFSNNEDNWRAKLIIGGTDKKRMIGKMKQAPHIVVGTPGRILDLVQEGALDIYSAKSFVMDETDLMLELGLIEEIDRILTNANPDIQLMVFSATIPEKLQPFLKKYLHDPLYVKIDDRLAPEKLEHRLIDLKHRDQAAVIADISKVIHPYLAIIFTNGKENANKLAGDLQQKGLNVGLIHGGLNQRERKRVLKEIQQLKYQYIVATDLAARGIDIKGVSHVINAELPKEEPFYLHRVGRTARAGMEGTAISLYKEADIALIKKLEKQGLTFTYYDVIKGEWREAKAWDIRQKREKGENEIEKQAWRQVRKPKKVKPGYKRKMKNQQQKAKRKLKRNQMNKK</sequence>
<reference evidence="1" key="1">
    <citation type="submission" date="2023-11" db="EMBL/GenBank/DDBJ databases">
        <title>Gracilibacillus pellucida a moderately halophilic bacterium isolated from saline soil in Xinjiang province.</title>
        <authorList>
            <person name="Zhang Z."/>
            <person name="Tan F."/>
            <person name="Wang Y."/>
            <person name="Xia M."/>
        </authorList>
    </citation>
    <scope>NUCLEOTIDE SEQUENCE</scope>
    <source>
        <strain evidence="1">S3-1-1</strain>
    </source>
</reference>
<name>A0ACC6M4R4_9BACI</name>
<keyword evidence="1" id="KW-0347">Helicase</keyword>
<evidence type="ECO:0000313" key="1">
    <source>
        <dbReference type="EMBL" id="MDX8045966.1"/>
    </source>
</evidence>
<protein>
    <submittedName>
        <fullName evidence="1">DEAD/DEAH box helicase</fullName>
        <ecNumber evidence="1">3.6.4.-</ecNumber>
    </submittedName>
</protein>
<dbReference type="Proteomes" id="UP001277972">
    <property type="component" value="Unassembled WGS sequence"/>
</dbReference>
<proteinExistence type="predicted"/>
<evidence type="ECO:0000313" key="2">
    <source>
        <dbReference type="Proteomes" id="UP001277972"/>
    </source>
</evidence>